<comment type="caution">
    <text evidence="3">The sequence shown here is derived from an EMBL/GenBank/DDBJ whole genome shotgun (WGS) entry which is preliminary data.</text>
</comment>
<proteinExistence type="predicted"/>
<gene>
    <name evidence="3" type="ORF">PQU98_02195</name>
</gene>
<evidence type="ECO:0000313" key="4">
    <source>
        <dbReference type="Proteomes" id="UP001218579"/>
    </source>
</evidence>
<reference evidence="3 4" key="1">
    <citation type="submission" date="2023-01" db="EMBL/GenBank/DDBJ databases">
        <title>Novel species of the genus Asticcacaulis isolated from rivers.</title>
        <authorList>
            <person name="Lu H."/>
        </authorList>
    </citation>
    <scope>NUCLEOTIDE SEQUENCE [LARGE SCALE GENOMIC DNA]</scope>
    <source>
        <strain evidence="3 4">LKC15W</strain>
    </source>
</reference>
<accession>A0ABT5HF90</accession>
<dbReference type="Proteomes" id="UP001218579">
    <property type="component" value="Unassembled WGS sequence"/>
</dbReference>
<evidence type="ECO:0000256" key="1">
    <source>
        <dbReference type="SAM" id="Coils"/>
    </source>
</evidence>
<evidence type="ECO:0000313" key="3">
    <source>
        <dbReference type="EMBL" id="MDC7674924.1"/>
    </source>
</evidence>
<feature type="coiled-coil region" evidence="1">
    <location>
        <begin position="3"/>
        <end position="65"/>
    </location>
</feature>
<feature type="region of interest" description="Disordered" evidence="2">
    <location>
        <begin position="127"/>
        <end position="151"/>
    </location>
</feature>
<name>A0ABT5HF90_9CAUL</name>
<dbReference type="EMBL" id="JAQQKV010000001">
    <property type="protein sequence ID" value="MDC7674924.1"/>
    <property type="molecule type" value="Genomic_DNA"/>
</dbReference>
<protein>
    <submittedName>
        <fullName evidence="3">Uncharacterized protein</fullName>
    </submittedName>
</protein>
<sequence length="151" mass="17646">MERREHSDALKRLRSEVDRLNHRLQAVYEDKLDGKVSEELYDRISRQWKEEVRRCEDELVRCQEASETYMDEGVALLVIARNAHKIFETQRGTAQRKLLNFVLQNCIWQNGQLTANFRQPFDMLEETAAKSSKPQGADGYDDAGKENWLGN</sequence>
<keyword evidence="1" id="KW-0175">Coiled coil</keyword>
<organism evidence="3 4">
    <name type="scientific">Asticcacaulis machinosus</name>
    <dbReference type="NCBI Taxonomy" id="2984211"/>
    <lineage>
        <taxon>Bacteria</taxon>
        <taxon>Pseudomonadati</taxon>
        <taxon>Pseudomonadota</taxon>
        <taxon>Alphaproteobacteria</taxon>
        <taxon>Caulobacterales</taxon>
        <taxon>Caulobacteraceae</taxon>
        <taxon>Asticcacaulis</taxon>
    </lineage>
</organism>
<dbReference type="RefSeq" id="WP_272743235.1">
    <property type="nucleotide sequence ID" value="NZ_JAQQKV010000001.1"/>
</dbReference>
<evidence type="ECO:0000256" key="2">
    <source>
        <dbReference type="SAM" id="MobiDB-lite"/>
    </source>
</evidence>
<keyword evidence="4" id="KW-1185">Reference proteome</keyword>